<gene>
    <name evidence="1" type="ORF">PK98_12485</name>
</gene>
<sequence length="258" mass="28392">MTTPRHALTGRSAIGQAALLALLVLPVPVLASGSDQALAPPPADRPSLRFEPPATPMLYTRRLQRELRDGKLFVVTRSFAIRFERAEDGYLVTGEQVGVEVDAPPQLDRFVQLERQRVEQGLFPLHLTDTGHIVGLNEVQEAPQLNEAITQVLTTIGEAAKVPKDAEELARFARAIHENALLLLTTLPPDLFAPERAQHHESRTVNLPDGSEGVVTASYHMARTPETGLLTEAQREIITEVGGHHKRTVESWTLRPLS</sequence>
<organism evidence="1 2">
    <name type="scientific">Croceibacterium mercuriale</name>
    <dbReference type="NCBI Taxonomy" id="1572751"/>
    <lineage>
        <taxon>Bacteria</taxon>
        <taxon>Pseudomonadati</taxon>
        <taxon>Pseudomonadota</taxon>
        <taxon>Alphaproteobacteria</taxon>
        <taxon>Sphingomonadales</taxon>
        <taxon>Erythrobacteraceae</taxon>
        <taxon>Croceibacterium</taxon>
    </lineage>
</organism>
<dbReference type="OrthoDB" id="7508780at2"/>
<dbReference type="STRING" id="1572751.PK98_12485"/>
<dbReference type="RefSeq" id="WP_039097193.1">
    <property type="nucleotide sequence ID" value="NZ_JTDN01000002.1"/>
</dbReference>
<dbReference type="EMBL" id="JTDN01000002">
    <property type="protein sequence ID" value="KHL24740.1"/>
    <property type="molecule type" value="Genomic_DNA"/>
</dbReference>
<proteinExistence type="predicted"/>
<evidence type="ECO:0000313" key="2">
    <source>
        <dbReference type="Proteomes" id="UP000030988"/>
    </source>
</evidence>
<dbReference type="Proteomes" id="UP000030988">
    <property type="component" value="Unassembled WGS sequence"/>
</dbReference>
<reference evidence="1 2" key="1">
    <citation type="submission" date="2014-11" db="EMBL/GenBank/DDBJ databases">
        <title>Draft genome sequence of Kirrobacter mercurialis.</title>
        <authorList>
            <person name="Coil D.A."/>
            <person name="Eisen J.A."/>
        </authorList>
    </citation>
    <scope>NUCLEOTIDE SEQUENCE [LARGE SCALE GENOMIC DNA]</scope>
    <source>
        <strain evidence="1 2">Coronado</strain>
    </source>
</reference>
<keyword evidence="2" id="KW-1185">Reference proteome</keyword>
<name>A0A0B2BY54_9SPHN</name>
<evidence type="ECO:0000313" key="1">
    <source>
        <dbReference type="EMBL" id="KHL24740.1"/>
    </source>
</evidence>
<protein>
    <submittedName>
        <fullName evidence="1">Uncharacterized protein</fullName>
    </submittedName>
</protein>
<dbReference type="AlphaFoldDB" id="A0A0B2BY54"/>
<comment type="caution">
    <text evidence="1">The sequence shown here is derived from an EMBL/GenBank/DDBJ whole genome shotgun (WGS) entry which is preliminary data.</text>
</comment>
<accession>A0A0B2BY54</accession>